<feature type="compositionally biased region" description="Polar residues" evidence="1">
    <location>
        <begin position="13"/>
        <end position="40"/>
    </location>
</feature>
<keyword evidence="4" id="KW-1185">Reference proteome</keyword>
<protein>
    <submittedName>
        <fullName evidence="3">RICIN domain-containing protein</fullName>
    </submittedName>
</protein>
<evidence type="ECO:0000256" key="1">
    <source>
        <dbReference type="SAM" id="MobiDB-lite"/>
    </source>
</evidence>
<dbReference type="Pfam" id="PF14200">
    <property type="entry name" value="RicinB_lectin_2"/>
    <property type="match status" value="1"/>
</dbReference>
<dbReference type="EMBL" id="CP108085">
    <property type="protein sequence ID" value="WUP76347.1"/>
    <property type="molecule type" value="Genomic_DNA"/>
</dbReference>
<dbReference type="RefSeq" id="WP_205830211.1">
    <property type="nucleotide sequence ID" value="NZ_CP108085.1"/>
</dbReference>
<sequence>MSQNSGERLDVASGSTADGATVIQYTCGSGTDQQWTRTES</sequence>
<evidence type="ECO:0000259" key="2">
    <source>
        <dbReference type="Pfam" id="PF14200"/>
    </source>
</evidence>
<dbReference type="InterPro" id="IPR000772">
    <property type="entry name" value="Ricin_B_lectin"/>
</dbReference>
<reference evidence="3" key="1">
    <citation type="submission" date="2022-10" db="EMBL/GenBank/DDBJ databases">
        <title>The complete genomes of actinobacterial strains from the NBC collection.</title>
        <authorList>
            <person name="Joergensen T.S."/>
            <person name="Alvarez Arevalo M."/>
            <person name="Sterndorff E.B."/>
            <person name="Faurdal D."/>
            <person name="Vuksanovic O."/>
            <person name="Mourched A.-S."/>
            <person name="Charusanti P."/>
            <person name="Shaw S."/>
            <person name="Blin K."/>
            <person name="Weber T."/>
        </authorList>
    </citation>
    <scope>NUCLEOTIDE SEQUENCE</scope>
    <source>
        <strain evidence="3">NBC_00254</strain>
    </source>
</reference>
<evidence type="ECO:0000313" key="4">
    <source>
        <dbReference type="Proteomes" id="UP001432011"/>
    </source>
</evidence>
<dbReference type="SUPFAM" id="SSF50370">
    <property type="entry name" value="Ricin B-like lectins"/>
    <property type="match status" value="1"/>
</dbReference>
<dbReference type="InterPro" id="IPR035992">
    <property type="entry name" value="Ricin_B-like_lectins"/>
</dbReference>
<proteinExistence type="predicted"/>
<name>A0ABZ1SV16_9ACTN</name>
<evidence type="ECO:0000313" key="3">
    <source>
        <dbReference type="EMBL" id="WUP76347.1"/>
    </source>
</evidence>
<dbReference type="PROSITE" id="PS50231">
    <property type="entry name" value="RICIN_B_LECTIN"/>
    <property type="match status" value="1"/>
</dbReference>
<dbReference type="Gene3D" id="2.80.10.50">
    <property type="match status" value="1"/>
</dbReference>
<dbReference type="Proteomes" id="UP001432011">
    <property type="component" value="Chromosome"/>
</dbReference>
<organism evidence="3 4">
    <name type="scientific">Microbispora hainanensis</name>
    <dbReference type="NCBI Taxonomy" id="568844"/>
    <lineage>
        <taxon>Bacteria</taxon>
        <taxon>Bacillati</taxon>
        <taxon>Actinomycetota</taxon>
        <taxon>Actinomycetes</taxon>
        <taxon>Streptosporangiales</taxon>
        <taxon>Streptosporangiaceae</taxon>
        <taxon>Microbispora</taxon>
    </lineage>
</organism>
<feature type="region of interest" description="Disordered" evidence="1">
    <location>
        <begin position="1"/>
        <end position="40"/>
    </location>
</feature>
<feature type="domain" description="Ricin B lectin" evidence="2">
    <location>
        <begin position="2"/>
        <end position="38"/>
    </location>
</feature>
<accession>A0ABZ1SV16</accession>
<gene>
    <name evidence="3" type="ORF">OG913_04805</name>
</gene>